<dbReference type="Pfam" id="PF00072">
    <property type="entry name" value="Response_reg"/>
    <property type="match status" value="1"/>
</dbReference>
<dbReference type="PANTHER" id="PTHR44520">
    <property type="entry name" value="RESPONSE REGULATOR RCP1-RELATED"/>
    <property type="match status" value="1"/>
</dbReference>
<dbReference type="SMART" id="SM00448">
    <property type="entry name" value="REC"/>
    <property type="match status" value="1"/>
</dbReference>
<evidence type="ECO:0000259" key="2">
    <source>
        <dbReference type="PROSITE" id="PS50110"/>
    </source>
</evidence>
<feature type="modified residue" description="4-aspartylphosphate" evidence="1">
    <location>
        <position position="59"/>
    </location>
</feature>
<dbReference type="GO" id="GO:0000160">
    <property type="term" value="P:phosphorelay signal transduction system"/>
    <property type="evidence" value="ECO:0007669"/>
    <property type="project" value="InterPro"/>
</dbReference>
<dbReference type="PANTHER" id="PTHR44520:SF2">
    <property type="entry name" value="RESPONSE REGULATOR RCP1"/>
    <property type="match status" value="1"/>
</dbReference>
<dbReference type="Gene3D" id="3.40.50.2300">
    <property type="match status" value="1"/>
</dbReference>
<dbReference type="PROSITE" id="PS50110">
    <property type="entry name" value="RESPONSE_REGULATORY"/>
    <property type="match status" value="1"/>
</dbReference>
<dbReference type="Proteomes" id="UP000256373">
    <property type="component" value="Unassembled WGS sequence"/>
</dbReference>
<gene>
    <name evidence="3" type="ORF">DSL64_27235</name>
</gene>
<dbReference type="RefSeq" id="WP_115834128.1">
    <property type="nucleotide sequence ID" value="NZ_QNUL01000041.1"/>
</dbReference>
<evidence type="ECO:0000313" key="3">
    <source>
        <dbReference type="EMBL" id="REA56120.1"/>
    </source>
</evidence>
<evidence type="ECO:0000313" key="4">
    <source>
        <dbReference type="Proteomes" id="UP000256373"/>
    </source>
</evidence>
<dbReference type="InterPro" id="IPR011006">
    <property type="entry name" value="CheY-like_superfamily"/>
</dbReference>
<evidence type="ECO:0000256" key="1">
    <source>
        <dbReference type="PROSITE-ProRule" id="PRU00169"/>
    </source>
</evidence>
<reference evidence="3 4" key="1">
    <citation type="submission" date="2018-07" db="EMBL/GenBank/DDBJ databases">
        <title>Dyadobacter roseus sp. nov., isolated from rose rhizosphere soil.</title>
        <authorList>
            <person name="Chen L."/>
        </authorList>
    </citation>
    <scope>NUCLEOTIDE SEQUENCE [LARGE SCALE GENOMIC DNA]</scope>
    <source>
        <strain evidence="3 4">RS19</strain>
    </source>
</reference>
<name>A0A3D8Y2V8_9BACT</name>
<protein>
    <submittedName>
        <fullName evidence="3">Response regulator</fullName>
    </submittedName>
</protein>
<dbReference type="InterPro" id="IPR052893">
    <property type="entry name" value="TCS_response_regulator"/>
</dbReference>
<comment type="caution">
    <text evidence="3">The sequence shown here is derived from an EMBL/GenBank/DDBJ whole genome shotgun (WGS) entry which is preliminary data.</text>
</comment>
<dbReference type="EMBL" id="QNUL01000041">
    <property type="protein sequence ID" value="REA56120.1"/>
    <property type="molecule type" value="Genomic_DNA"/>
</dbReference>
<accession>A0A3D8Y2V8</accession>
<keyword evidence="4" id="KW-1185">Reference proteome</keyword>
<feature type="domain" description="Response regulatory" evidence="2">
    <location>
        <begin position="6"/>
        <end position="128"/>
    </location>
</feature>
<dbReference type="SUPFAM" id="SSF52172">
    <property type="entry name" value="CheY-like"/>
    <property type="match status" value="1"/>
</dbReference>
<organism evidence="3 4">
    <name type="scientific">Dyadobacter luteus</name>
    <dbReference type="NCBI Taxonomy" id="2259619"/>
    <lineage>
        <taxon>Bacteria</taxon>
        <taxon>Pseudomonadati</taxon>
        <taxon>Bacteroidota</taxon>
        <taxon>Cytophagia</taxon>
        <taxon>Cytophagales</taxon>
        <taxon>Spirosomataceae</taxon>
        <taxon>Dyadobacter</taxon>
    </lineage>
</organism>
<dbReference type="InterPro" id="IPR001789">
    <property type="entry name" value="Sig_transdc_resp-reg_receiver"/>
</dbReference>
<dbReference type="OrthoDB" id="958614at2"/>
<proteinExistence type="predicted"/>
<dbReference type="AlphaFoldDB" id="A0A3D8Y2V8"/>
<sequence>MNKNGAIIIIEDDQDDQLLLEQVFNELDYSNERVYFPDGAAALDYLNGQIPLPFLILSDINLPKLDGLELRRKLKNNADLNLKCIPYLYLTTALNHQLVVDAYSTSAQGFFVKPSTYSEIRDTMKRIMEYWQKCAAPNNFEQ</sequence>
<keyword evidence="1" id="KW-0597">Phosphoprotein</keyword>